<comment type="caution">
    <text evidence="1">The sequence shown here is derived from an EMBL/GenBank/DDBJ whole genome shotgun (WGS) entry which is preliminary data.</text>
</comment>
<name>A0A4E0QXJ0_9GAMM</name>
<keyword evidence="2" id="KW-1185">Reference proteome</keyword>
<gene>
    <name evidence="1" type="ORF">PN36_01150</name>
</gene>
<accession>A0A4E0QXJ0</accession>
<protein>
    <recommendedName>
        <fullName evidence="3">Aspartyl protease</fullName>
    </recommendedName>
</protein>
<reference evidence="1 2" key="1">
    <citation type="journal article" date="2016" name="Front. Microbiol.">
        <title>Single-Cell (Meta-)Genomics of a Dimorphic Candidatus Thiomargarita nelsonii Reveals Genomic Plasticity.</title>
        <authorList>
            <person name="Flood B.E."/>
            <person name="Fliss P."/>
            <person name="Jones D.S."/>
            <person name="Dick G.J."/>
            <person name="Jain S."/>
            <person name="Kaster A.K."/>
            <person name="Winkel M."/>
            <person name="Mussmann M."/>
            <person name="Bailey J."/>
        </authorList>
    </citation>
    <scope>NUCLEOTIDE SEQUENCE [LARGE SCALE GENOMIC DNA]</scope>
    <source>
        <strain evidence="1">Hydrate Ridge</strain>
    </source>
</reference>
<evidence type="ECO:0000313" key="1">
    <source>
        <dbReference type="EMBL" id="TGO03715.1"/>
    </source>
</evidence>
<proteinExistence type="predicted"/>
<dbReference type="EMBL" id="JSZA02000003">
    <property type="protein sequence ID" value="TGO03715.1"/>
    <property type="molecule type" value="Genomic_DNA"/>
</dbReference>
<organism evidence="1 2">
    <name type="scientific">Candidatus Thiomargarita nelsonii</name>
    <dbReference type="NCBI Taxonomy" id="1003181"/>
    <lineage>
        <taxon>Bacteria</taxon>
        <taxon>Pseudomonadati</taxon>
        <taxon>Pseudomonadota</taxon>
        <taxon>Gammaproteobacteria</taxon>
        <taxon>Thiotrichales</taxon>
        <taxon>Thiotrichaceae</taxon>
        <taxon>Thiomargarita</taxon>
    </lineage>
</organism>
<dbReference type="Proteomes" id="UP000030428">
    <property type="component" value="Unassembled WGS sequence"/>
</dbReference>
<evidence type="ECO:0008006" key="3">
    <source>
        <dbReference type="Google" id="ProtNLM"/>
    </source>
</evidence>
<sequence length="139" mass="15775">MADSVRLTCWPSPDYLVIGIQIRNLAGKLHSEVEELVPLDTGYSEDILVPYTLFEELNLRHWRLFRPLSPRGTTVTGQVIPFIEARAEVIIPKTGEQHLVIVQTFIGNARFLIGRAFLHRFKVILDGPGNQTCLLSPRR</sequence>
<dbReference type="AlphaFoldDB" id="A0A4E0QXJ0"/>
<evidence type="ECO:0000313" key="2">
    <source>
        <dbReference type="Proteomes" id="UP000030428"/>
    </source>
</evidence>